<proteinExistence type="predicted"/>
<dbReference type="InterPro" id="IPR002156">
    <property type="entry name" value="RNaseH_domain"/>
</dbReference>
<dbReference type="Pfam" id="PF13456">
    <property type="entry name" value="RVT_3"/>
    <property type="match status" value="1"/>
</dbReference>
<dbReference type="InterPro" id="IPR036397">
    <property type="entry name" value="RNaseH_sf"/>
</dbReference>
<keyword evidence="3" id="KW-1185">Reference proteome</keyword>
<evidence type="ECO:0000259" key="1">
    <source>
        <dbReference type="Pfam" id="PF13456"/>
    </source>
</evidence>
<accession>A0A2Z6MAX6</accession>
<dbReference type="Proteomes" id="UP000242715">
    <property type="component" value="Unassembled WGS sequence"/>
</dbReference>
<dbReference type="InterPro" id="IPR012337">
    <property type="entry name" value="RNaseH-like_sf"/>
</dbReference>
<feature type="domain" description="RNase H type-1" evidence="1">
    <location>
        <begin position="388"/>
        <end position="493"/>
    </location>
</feature>
<dbReference type="OrthoDB" id="1687712at2759"/>
<gene>
    <name evidence="2" type="ORF">TSUD_391820</name>
</gene>
<organism evidence="2 3">
    <name type="scientific">Trifolium subterraneum</name>
    <name type="common">Subterranean clover</name>
    <dbReference type="NCBI Taxonomy" id="3900"/>
    <lineage>
        <taxon>Eukaryota</taxon>
        <taxon>Viridiplantae</taxon>
        <taxon>Streptophyta</taxon>
        <taxon>Embryophyta</taxon>
        <taxon>Tracheophyta</taxon>
        <taxon>Spermatophyta</taxon>
        <taxon>Magnoliopsida</taxon>
        <taxon>eudicotyledons</taxon>
        <taxon>Gunneridae</taxon>
        <taxon>Pentapetalae</taxon>
        <taxon>rosids</taxon>
        <taxon>fabids</taxon>
        <taxon>Fabales</taxon>
        <taxon>Fabaceae</taxon>
        <taxon>Papilionoideae</taxon>
        <taxon>50 kb inversion clade</taxon>
        <taxon>NPAAA clade</taxon>
        <taxon>Hologalegina</taxon>
        <taxon>IRL clade</taxon>
        <taxon>Trifolieae</taxon>
        <taxon>Trifolium</taxon>
    </lineage>
</organism>
<name>A0A2Z6MAX6_TRISU</name>
<dbReference type="InterPro" id="IPR044730">
    <property type="entry name" value="RNase_H-like_dom_plant"/>
</dbReference>
<dbReference type="InterPro" id="IPR053151">
    <property type="entry name" value="RNase_H-like"/>
</dbReference>
<evidence type="ECO:0000313" key="3">
    <source>
        <dbReference type="Proteomes" id="UP000242715"/>
    </source>
</evidence>
<sequence>MTITLDDVSCLLHIPNLGKMLNHVGTSCTMEEGQDMCDELLNFSREDAQEEFDKMKGAHISFAKLLEIYHDNLNLALVADTNEDEDEDTIKFLRDCTIRAFLLYLIGGTLFTNKNLHTHITTWTVRAGVDAGTMVDTTAWIFVHFKRYGQRFLDENYTNQDPVGAKYYPLKTDKWPYETRTSLDRMEVDEVTFCRYEDHRQTRPFQDISWYSSWIMCGSAMICPHFPERVLRQYGHAQSIPRAPGVFVKAGMNQFSIQDAFDDYLTENYVTEEMRGPRAEHGYETVPGYIAWFYRVSHPKIWPPVGGDPPQPANVEVMIEEDNANKKCDVFEISSTSMSDFSILKAFNIKVHPPKAPLVKEFLWHPPVFNWIKCNTDGASIGVPAMEACGGIFRNSRSDHLGSFVFNIGEGNAFLAELTGAMLAIEIAASKSWVNLWLESDSRLIVLAFSKPSMVPWRIRNRWMNTLLLTKSMRFMTTHIYREGNHCADKLANIGLTVQTFTWWDDVHRALSVDFARNKMGLPCFRFVNF</sequence>
<dbReference type="AlphaFoldDB" id="A0A2Z6MAX6"/>
<dbReference type="CDD" id="cd06222">
    <property type="entry name" value="RNase_H_like"/>
    <property type="match status" value="1"/>
</dbReference>
<dbReference type="Gene3D" id="3.30.420.10">
    <property type="entry name" value="Ribonuclease H-like superfamily/Ribonuclease H"/>
    <property type="match status" value="1"/>
</dbReference>
<dbReference type="EMBL" id="DF973385">
    <property type="protein sequence ID" value="GAU28981.1"/>
    <property type="molecule type" value="Genomic_DNA"/>
</dbReference>
<dbReference type="PANTHER" id="PTHR47723:SF23">
    <property type="entry name" value="REVERSE TRANSCRIPTASE-LIKE PROTEIN"/>
    <property type="match status" value="1"/>
</dbReference>
<protein>
    <recommendedName>
        <fullName evidence="1">RNase H type-1 domain-containing protein</fullName>
    </recommendedName>
</protein>
<dbReference type="PANTHER" id="PTHR47723">
    <property type="entry name" value="OS05G0353850 PROTEIN"/>
    <property type="match status" value="1"/>
</dbReference>
<dbReference type="SUPFAM" id="SSF53098">
    <property type="entry name" value="Ribonuclease H-like"/>
    <property type="match status" value="1"/>
</dbReference>
<reference evidence="3" key="1">
    <citation type="journal article" date="2017" name="Front. Plant Sci.">
        <title>Climate Clever Clovers: New Paradigm to Reduce the Environmental Footprint of Ruminants by Breeding Low Methanogenic Forages Utilizing Haplotype Variation.</title>
        <authorList>
            <person name="Kaur P."/>
            <person name="Appels R."/>
            <person name="Bayer P.E."/>
            <person name="Keeble-Gagnere G."/>
            <person name="Wang J."/>
            <person name="Hirakawa H."/>
            <person name="Shirasawa K."/>
            <person name="Vercoe P."/>
            <person name="Stefanova K."/>
            <person name="Durmic Z."/>
            <person name="Nichols P."/>
            <person name="Revell C."/>
            <person name="Isobe S.N."/>
            <person name="Edwards D."/>
            <person name="Erskine W."/>
        </authorList>
    </citation>
    <scope>NUCLEOTIDE SEQUENCE [LARGE SCALE GENOMIC DNA]</scope>
    <source>
        <strain evidence="3">cv. Daliak</strain>
    </source>
</reference>
<dbReference type="GO" id="GO:0003676">
    <property type="term" value="F:nucleic acid binding"/>
    <property type="evidence" value="ECO:0007669"/>
    <property type="project" value="InterPro"/>
</dbReference>
<evidence type="ECO:0000313" key="2">
    <source>
        <dbReference type="EMBL" id="GAU28981.1"/>
    </source>
</evidence>
<dbReference type="GO" id="GO:0004523">
    <property type="term" value="F:RNA-DNA hybrid ribonuclease activity"/>
    <property type="evidence" value="ECO:0007669"/>
    <property type="project" value="InterPro"/>
</dbReference>